<evidence type="ECO:0000256" key="8">
    <source>
        <dbReference type="ARBA" id="ARBA00022840"/>
    </source>
</evidence>
<dbReference type="PANTHER" id="PTHR11669:SF0">
    <property type="entry name" value="PROTEIN STICHEL-LIKE 2"/>
    <property type="match status" value="1"/>
</dbReference>
<sequence>MAGVYQALARRWRPQSFADFVGQETVVKSLRHALDSGRLHHAFLFTGTRGVGKTTLARLLAKCLNCERGVSSEPCGECSACKSIVAGSFVDLLEVDAASRTRVDETRELLDNVQYAATNGRYKVYLIDEVHMLSTHSFNALLKTLEEPPEHVKFLLATTDPQKIPATILSRCIQFHLRRLEAPLIVQRLRQILVAEGVEAADDALEALAQAADGSLRDALSLTDQAIAQGGGRVDGDTVTAMLGLCPGEVATSFLIALLQRDSGQVFALLREQQALGQDAAALLDAIIEELHRCSLAQWLPEQRGALAAQLRDLVQQESPLLLQSWYHILLTARRDFSLYPNPRMAIEMALLRLLVFLLPEGPPERSKNVAEPREPNPVAATRGAAADLPTDNRATAPAAKLLPTPEAVEREEAPEGRAPEAPLLHADPQRAWEELLPKLSLSPSLREFLRHSRALRCDRSALELALDPAYESLLRKEEGTLRTALQNHWQAATDLRLTLLDSSAAKGTLAQEATAREQARRAEIEARALADPRLKEFQEVLQARVLRVEIMDQASNS</sequence>
<evidence type="ECO:0000256" key="4">
    <source>
        <dbReference type="ARBA" id="ARBA00022705"/>
    </source>
</evidence>
<dbReference type="NCBIfam" id="NF004046">
    <property type="entry name" value="PRK05563.1"/>
    <property type="match status" value="1"/>
</dbReference>
<dbReference type="Pfam" id="PF22608">
    <property type="entry name" value="DNAX_ATPase_lid"/>
    <property type="match status" value="1"/>
</dbReference>
<keyword evidence="15" id="KW-1185">Reference proteome</keyword>
<proteinExistence type="inferred from homology"/>
<dbReference type="Gene3D" id="1.20.272.10">
    <property type="match status" value="1"/>
</dbReference>
<evidence type="ECO:0000256" key="3">
    <source>
        <dbReference type="ARBA" id="ARBA00022695"/>
    </source>
</evidence>
<evidence type="ECO:0000256" key="2">
    <source>
        <dbReference type="ARBA" id="ARBA00022679"/>
    </source>
</evidence>
<dbReference type="RefSeq" id="WP_215871482.1">
    <property type="nucleotide sequence ID" value="NZ_JAAXYO010000182.1"/>
</dbReference>
<dbReference type="SUPFAM" id="SSF52540">
    <property type="entry name" value="P-loop containing nucleoside triphosphate hydrolases"/>
    <property type="match status" value="1"/>
</dbReference>
<name>A0AAE2YSB9_9PROT</name>
<dbReference type="GO" id="GO:0006261">
    <property type="term" value="P:DNA-templated DNA replication"/>
    <property type="evidence" value="ECO:0007669"/>
    <property type="project" value="TreeGrafter"/>
</dbReference>
<feature type="compositionally biased region" description="Basic and acidic residues" evidence="12">
    <location>
        <begin position="408"/>
        <end position="419"/>
    </location>
</feature>
<dbReference type="InterPro" id="IPR050238">
    <property type="entry name" value="DNA_Rep/Repair_Clamp_Loader"/>
</dbReference>
<dbReference type="Gene3D" id="3.30.300.150">
    <property type="entry name" value="DNA polymerase III, tau subunit, domain V"/>
    <property type="match status" value="1"/>
</dbReference>
<gene>
    <name evidence="11 14" type="primary">dnaX</name>
    <name evidence="14" type="ORF">HFQ13_13090</name>
</gene>
<dbReference type="InterPro" id="IPR027417">
    <property type="entry name" value="P-loop_NTPase"/>
</dbReference>
<dbReference type="GO" id="GO:0005524">
    <property type="term" value="F:ATP binding"/>
    <property type="evidence" value="ECO:0007669"/>
    <property type="project" value="UniProtKB-KW"/>
</dbReference>
<dbReference type="AlphaFoldDB" id="A0AAE2YSB9"/>
<evidence type="ECO:0000256" key="11">
    <source>
        <dbReference type="RuleBase" id="RU364063"/>
    </source>
</evidence>
<evidence type="ECO:0000256" key="9">
    <source>
        <dbReference type="ARBA" id="ARBA00022932"/>
    </source>
</evidence>
<feature type="compositionally biased region" description="Basic and acidic residues" evidence="12">
    <location>
        <begin position="365"/>
        <end position="375"/>
    </location>
</feature>
<protein>
    <recommendedName>
        <fullName evidence="11">DNA polymerase III subunit gamma/tau</fullName>
        <ecNumber evidence="11">2.7.7.7</ecNumber>
    </recommendedName>
</protein>
<dbReference type="Proteomes" id="UP001197378">
    <property type="component" value="Unassembled WGS sequence"/>
</dbReference>
<feature type="compositionally biased region" description="Low complexity" evidence="12">
    <location>
        <begin position="395"/>
        <end position="407"/>
    </location>
</feature>
<comment type="caution">
    <text evidence="14">The sequence shown here is derived from an EMBL/GenBank/DDBJ whole genome shotgun (WGS) entry which is preliminary data.</text>
</comment>
<dbReference type="Gene3D" id="1.10.8.60">
    <property type="match status" value="1"/>
</dbReference>
<dbReference type="PANTHER" id="PTHR11669">
    <property type="entry name" value="REPLICATION FACTOR C / DNA POLYMERASE III GAMMA-TAU SUBUNIT"/>
    <property type="match status" value="1"/>
</dbReference>
<accession>A0AAE2YSB9</accession>
<feature type="domain" description="AAA+ ATPase" evidence="13">
    <location>
        <begin position="39"/>
        <end position="180"/>
    </location>
</feature>
<dbReference type="GO" id="GO:0046872">
    <property type="term" value="F:metal ion binding"/>
    <property type="evidence" value="ECO:0007669"/>
    <property type="project" value="UniProtKB-KW"/>
</dbReference>
<dbReference type="NCBIfam" id="TIGR02397">
    <property type="entry name" value="dnaX_nterm"/>
    <property type="match status" value="1"/>
</dbReference>
<dbReference type="SMART" id="SM00382">
    <property type="entry name" value="AAA"/>
    <property type="match status" value="1"/>
</dbReference>
<keyword evidence="7" id="KW-0862">Zinc</keyword>
<dbReference type="Pfam" id="PF13177">
    <property type="entry name" value="DNA_pol3_delta2"/>
    <property type="match status" value="1"/>
</dbReference>
<evidence type="ECO:0000256" key="7">
    <source>
        <dbReference type="ARBA" id="ARBA00022833"/>
    </source>
</evidence>
<keyword evidence="8 11" id="KW-0067">ATP-binding</keyword>
<evidence type="ECO:0000256" key="1">
    <source>
        <dbReference type="ARBA" id="ARBA00006360"/>
    </source>
</evidence>
<keyword evidence="3 11" id="KW-0548">Nucleotidyltransferase</keyword>
<dbReference type="GO" id="GO:0009360">
    <property type="term" value="C:DNA polymerase III complex"/>
    <property type="evidence" value="ECO:0007669"/>
    <property type="project" value="InterPro"/>
</dbReference>
<dbReference type="Pfam" id="PF12169">
    <property type="entry name" value="DNA_pol3_gamma3"/>
    <property type="match status" value="1"/>
</dbReference>
<dbReference type="FunFam" id="1.10.8.60:FF:000013">
    <property type="entry name" value="DNA polymerase III subunit gamma/tau"/>
    <property type="match status" value="1"/>
</dbReference>
<evidence type="ECO:0000313" key="15">
    <source>
        <dbReference type="Proteomes" id="UP001197378"/>
    </source>
</evidence>
<dbReference type="InterPro" id="IPR012763">
    <property type="entry name" value="DNA_pol_III_sug/sutau_N"/>
</dbReference>
<dbReference type="CDD" id="cd00009">
    <property type="entry name" value="AAA"/>
    <property type="match status" value="1"/>
</dbReference>
<dbReference type="Gene3D" id="3.40.50.300">
    <property type="entry name" value="P-loop containing nucleotide triphosphate hydrolases"/>
    <property type="match status" value="1"/>
</dbReference>
<keyword evidence="4 11" id="KW-0235">DNA replication</keyword>
<comment type="catalytic activity">
    <reaction evidence="10 11">
        <text>DNA(n) + a 2'-deoxyribonucleoside 5'-triphosphate = DNA(n+1) + diphosphate</text>
        <dbReference type="Rhea" id="RHEA:22508"/>
        <dbReference type="Rhea" id="RHEA-COMP:17339"/>
        <dbReference type="Rhea" id="RHEA-COMP:17340"/>
        <dbReference type="ChEBI" id="CHEBI:33019"/>
        <dbReference type="ChEBI" id="CHEBI:61560"/>
        <dbReference type="ChEBI" id="CHEBI:173112"/>
        <dbReference type="EC" id="2.7.7.7"/>
    </reaction>
</comment>
<dbReference type="InterPro" id="IPR022754">
    <property type="entry name" value="DNA_pol_III_gamma-3"/>
</dbReference>
<comment type="subunit">
    <text evidence="11">DNA polymerase III contains a core (composed of alpha, epsilon and theta chains) that associates with a tau subunit. This core dimerizes to form the POLIII' complex. PolIII' associates with the gamma complex (composed of gamma, delta, delta', psi and chi chains) and with the beta chain to form the complete DNA polymerase III complex.</text>
</comment>
<comment type="similarity">
    <text evidence="1 11">Belongs to the DnaX/STICHEL family.</text>
</comment>
<evidence type="ECO:0000256" key="6">
    <source>
        <dbReference type="ARBA" id="ARBA00022741"/>
    </source>
</evidence>
<evidence type="ECO:0000256" key="12">
    <source>
        <dbReference type="SAM" id="MobiDB-lite"/>
    </source>
</evidence>
<dbReference type="InterPro" id="IPR003593">
    <property type="entry name" value="AAA+_ATPase"/>
</dbReference>
<dbReference type="InterPro" id="IPR008921">
    <property type="entry name" value="DNA_pol3_clamp-load_cplx_C"/>
</dbReference>
<evidence type="ECO:0000256" key="5">
    <source>
        <dbReference type="ARBA" id="ARBA00022723"/>
    </source>
</evidence>
<evidence type="ECO:0000313" key="14">
    <source>
        <dbReference type="EMBL" id="MBU2789128.1"/>
    </source>
</evidence>
<dbReference type="CDD" id="cd18137">
    <property type="entry name" value="HLD_clamp_pol_III_gamma_tau"/>
    <property type="match status" value="1"/>
</dbReference>
<dbReference type="PRINTS" id="PR00300">
    <property type="entry name" value="CLPPROTEASEA"/>
</dbReference>
<keyword evidence="5" id="KW-0479">Metal-binding</keyword>
<organism evidence="14 15">
    <name type="scientific">Igneacidithiobacillus copahuensis</name>
    <dbReference type="NCBI Taxonomy" id="2724909"/>
    <lineage>
        <taxon>Bacteria</taxon>
        <taxon>Pseudomonadati</taxon>
        <taxon>Pseudomonadota</taxon>
        <taxon>Acidithiobacillia</taxon>
        <taxon>Acidithiobacillales</taxon>
        <taxon>Acidithiobacillaceae</taxon>
        <taxon>Igneacidithiobacillus</taxon>
    </lineage>
</organism>
<keyword evidence="2 11" id="KW-0808">Transferase</keyword>
<dbReference type="GO" id="GO:0003677">
    <property type="term" value="F:DNA binding"/>
    <property type="evidence" value="ECO:0007669"/>
    <property type="project" value="InterPro"/>
</dbReference>
<dbReference type="InterPro" id="IPR038249">
    <property type="entry name" value="PolIII_tau_V_sf"/>
</dbReference>
<keyword evidence="9 11" id="KW-0239">DNA-directed DNA polymerase</keyword>
<dbReference type="SUPFAM" id="SSF48019">
    <property type="entry name" value="post-AAA+ oligomerization domain-like"/>
    <property type="match status" value="1"/>
</dbReference>
<feature type="region of interest" description="Disordered" evidence="12">
    <location>
        <begin position="365"/>
        <end position="422"/>
    </location>
</feature>
<reference evidence="14" key="1">
    <citation type="journal article" date="2021" name="ISME J.">
        <title>Genomic evolution of the class Acidithiobacillia: deep-branching Proteobacteria living in extreme acidic conditions.</title>
        <authorList>
            <person name="Moya-Beltran A."/>
            <person name="Beard S."/>
            <person name="Rojas-Villalobos C."/>
            <person name="Issotta F."/>
            <person name="Gallardo Y."/>
            <person name="Ulloa R."/>
            <person name="Giaveno A."/>
            <person name="Degli Esposti M."/>
            <person name="Johnson D.B."/>
            <person name="Quatrini R."/>
        </authorList>
    </citation>
    <scope>NUCLEOTIDE SEQUENCE</scope>
    <source>
        <strain evidence="14">VAN18-1</strain>
    </source>
</reference>
<dbReference type="EMBL" id="JAAXYO010000182">
    <property type="protein sequence ID" value="MBU2789128.1"/>
    <property type="molecule type" value="Genomic_DNA"/>
</dbReference>
<evidence type="ECO:0000256" key="10">
    <source>
        <dbReference type="ARBA" id="ARBA00049244"/>
    </source>
</evidence>
<dbReference type="InterPro" id="IPR045085">
    <property type="entry name" value="HLD_clamp_pol_III_gamma_tau"/>
</dbReference>
<comment type="function">
    <text evidence="11">DNA polymerase III is a complex, multichain enzyme responsible for most of the replicative synthesis in bacteria. This DNA polymerase also exhibits 3' to 5' exonuclease activity.</text>
</comment>
<keyword evidence="6 11" id="KW-0547">Nucleotide-binding</keyword>
<dbReference type="GO" id="GO:0003887">
    <property type="term" value="F:DNA-directed DNA polymerase activity"/>
    <property type="evidence" value="ECO:0007669"/>
    <property type="project" value="UniProtKB-KW"/>
</dbReference>
<evidence type="ECO:0000259" key="13">
    <source>
        <dbReference type="SMART" id="SM00382"/>
    </source>
</evidence>
<dbReference type="InterPro" id="IPR001270">
    <property type="entry name" value="ClpA/B"/>
</dbReference>
<dbReference type="EC" id="2.7.7.7" evidence="11"/>
<dbReference type="FunFam" id="3.40.50.300:FF:000014">
    <property type="entry name" value="DNA polymerase III subunit gamma/tau"/>
    <property type="match status" value="1"/>
</dbReference>